<dbReference type="GO" id="GO:0000049">
    <property type="term" value="F:tRNA binding"/>
    <property type="evidence" value="ECO:0007669"/>
    <property type="project" value="TreeGrafter"/>
</dbReference>
<evidence type="ECO:0000256" key="4">
    <source>
        <dbReference type="ARBA" id="ARBA00022694"/>
    </source>
</evidence>
<dbReference type="PANTHER" id="PTHR17490">
    <property type="entry name" value="SUA5"/>
    <property type="match status" value="1"/>
</dbReference>
<comment type="subcellular location">
    <subcellularLocation>
        <location evidence="1 9">Cytoplasm</location>
    </subcellularLocation>
</comment>
<dbReference type="InterPro" id="IPR023535">
    <property type="entry name" value="TC-AMP_synthase"/>
</dbReference>
<dbReference type="GO" id="GO:0005737">
    <property type="term" value="C:cytoplasm"/>
    <property type="evidence" value="ECO:0007669"/>
    <property type="project" value="UniProtKB-SubCell"/>
</dbReference>
<keyword evidence="7 9" id="KW-0067">ATP-binding</keyword>
<evidence type="ECO:0000313" key="12">
    <source>
        <dbReference type="Proteomes" id="UP000321764"/>
    </source>
</evidence>
<evidence type="ECO:0000313" key="11">
    <source>
        <dbReference type="EMBL" id="TXR54705.1"/>
    </source>
</evidence>
<comment type="similarity">
    <text evidence="9">Belongs to the SUA5 family. TsaC subfamily.</text>
</comment>
<name>A0A5C8Z975_9GAMM</name>
<gene>
    <name evidence="9" type="primary">tsaC</name>
    <name evidence="11" type="ORF">FME95_09250</name>
</gene>
<dbReference type="Proteomes" id="UP000321764">
    <property type="component" value="Unassembled WGS sequence"/>
</dbReference>
<dbReference type="OrthoDB" id="9814580at2"/>
<dbReference type="Pfam" id="PF01300">
    <property type="entry name" value="Sua5_yciO_yrdC"/>
    <property type="match status" value="1"/>
</dbReference>
<dbReference type="InterPro" id="IPR017945">
    <property type="entry name" value="DHBP_synth_RibB-like_a/b_dom"/>
</dbReference>
<dbReference type="GO" id="GO:0061710">
    <property type="term" value="F:L-threonylcarbamoyladenylate synthase"/>
    <property type="evidence" value="ECO:0007669"/>
    <property type="project" value="UniProtKB-EC"/>
</dbReference>
<keyword evidence="4 9" id="KW-0819">tRNA processing</keyword>
<dbReference type="InterPro" id="IPR050156">
    <property type="entry name" value="TC-AMP_synthase_SUA5"/>
</dbReference>
<dbReference type="FunFam" id="3.90.870.10:FF:000004">
    <property type="entry name" value="Threonylcarbamoyl-AMP synthase"/>
    <property type="match status" value="1"/>
</dbReference>
<dbReference type="EMBL" id="VKAD01000001">
    <property type="protein sequence ID" value="TXR54705.1"/>
    <property type="molecule type" value="Genomic_DNA"/>
</dbReference>
<feature type="domain" description="YrdC-like" evidence="10">
    <location>
        <begin position="5"/>
        <end position="185"/>
    </location>
</feature>
<sequence>MNIRAIALRKAAKQVKKGGVIAYPTEGVFGLGCDPFNEDAVTRILQLKGRPVEKGVILIASELSIFQPYLVELTDEQRQRMNSSWPGATTWVVPHNGSLPDWVTGGRDNVAIRVSGHPLARTLCQRLQMPLVSTSANRSGEPAATTDPEVKQQLGSELDYVLTGKVLTPGQSSQIKDLITQTQYR</sequence>
<protein>
    <recommendedName>
        <fullName evidence="9">Threonylcarbamoyl-AMP synthase</fullName>
        <shortName evidence="9">TC-AMP synthase</shortName>
        <ecNumber evidence="9">2.7.7.87</ecNumber>
    </recommendedName>
    <alternativeName>
        <fullName evidence="9">L-threonylcarbamoyladenylate synthase</fullName>
    </alternativeName>
    <alternativeName>
        <fullName evidence="9">t(6)A37 threonylcarbamoyladenosine biosynthesis protein TsaC</fullName>
    </alternativeName>
    <alternativeName>
        <fullName evidence="9">tRNA threonylcarbamoyladenosine biosynthesis protein TsaC</fullName>
    </alternativeName>
</protein>
<evidence type="ECO:0000256" key="1">
    <source>
        <dbReference type="ARBA" id="ARBA00004496"/>
    </source>
</evidence>
<comment type="function">
    <text evidence="9">Required for the formation of a threonylcarbamoyl group on adenosine at position 37 (t(6)A37) in tRNAs that read codons beginning with adenine. Catalyzes the conversion of L-threonine, HCO(3)(-)/CO(2) and ATP to give threonylcarbamoyl-AMP (TC-AMP) as the acyladenylate intermediate, with the release of diphosphate.</text>
</comment>
<dbReference type="EC" id="2.7.7.87" evidence="9"/>
<evidence type="ECO:0000256" key="7">
    <source>
        <dbReference type="ARBA" id="ARBA00022840"/>
    </source>
</evidence>
<dbReference type="SUPFAM" id="SSF55821">
    <property type="entry name" value="YrdC/RibB"/>
    <property type="match status" value="1"/>
</dbReference>
<dbReference type="HAMAP" id="MF_01852">
    <property type="entry name" value="TsaC"/>
    <property type="match status" value="1"/>
</dbReference>
<evidence type="ECO:0000256" key="6">
    <source>
        <dbReference type="ARBA" id="ARBA00022741"/>
    </source>
</evidence>
<proteinExistence type="inferred from homology"/>
<keyword evidence="12" id="KW-1185">Reference proteome</keyword>
<evidence type="ECO:0000259" key="10">
    <source>
        <dbReference type="PROSITE" id="PS51163"/>
    </source>
</evidence>
<comment type="catalytic activity">
    <reaction evidence="8 9">
        <text>L-threonine + hydrogencarbonate + ATP = L-threonylcarbamoyladenylate + diphosphate + H2O</text>
        <dbReference type="Rhea" id="RHEA:36407"/>
        <dbReference type="ChEBI" id="CHEBI:15377"/>
        <dbReference type="ChEBI" id="CHEBI:17544"/>
        <dbReference type="ChEBI" id="CHEBI:30616"/>
        <dbReference type="ChEBI" id="CHEBI:33019"/>
        <dbReference type="ChEBI" id="CHEBI:57926"/>
        <dbReference type="ChEBI" id="CHEBI:73682"/>
        <dbReference type="EC" id="2.7.7.87"/>
    </reaction>
</comment>
<evidence type="ECO:0000256" key="9">
    <source>
        <dbReference type="HAMAP-Rule" id="MF_01852"/>
    </source>
</evidence>
<evidence type="ECO:0000256" key="8">
    <source>
        <dbReference type="ARBA" id="ARBA00048366"/>
    </source>
</evidence>
<keyword evidence="2 9" id="KW-0963">Cytoplasm</keyword>
<evidence type="ECO:0000256" key="5">
    <source>
        <dbReference type="ARBA" id="ARBA00022695"/>
    </source>
</evidence>
<evidence type="ECO:0000256" key="3">
    <source>
        <dbReference type="ARBA" id="ARBA00022679"/>
    </source>
</evidence>
<dbReference type="InterPro" id="IPR006070">
    <property type="entry name" value="Sua5-like_dom"/>
</dbReference>
<evidence type="ECO:0000256" key="2">
    <source>
        <dbReference type="ARBA" id="ARBA00022490"/>
    </source>
</evidence>
<reference evidence="11 12" key="1">
    <citation type="submission" date="2019-07" db="EMBL/GenBank/DDBJ databases">
        <title>Reinekea sp. strain SSH23 genome sequencing and assembly.</title>
        <authorList>
            <person name="Kim I."/>
        </authorList>
    </citation>
    <scope>NUCLEOTIDE SEQUENCE [LARGE SCALE GENOMIC DNA]</scope>
    <source>
        <strain evidence="11 12">SSH23</strain>
    </source>
</reference>
<keyword evidence="5 9" id="KW-0548">Nucleotidyltransferase</keyword>
<dbReference type="RefSeq" id="WP_147714104.1">
    <property type="nucleotide sequence ID" value="NZ_VKAD01000001.1"/>
</dbReference>
<dbReference type="AlphaFoldDB" id="A0A5C8Z975"/>
<keyword evidence="6 9" id="KW-0547">Nucleotide-binding</keyword>
<comment type="caution">
    <text evidence="11">The sequence shown here is derived from an EMBL/GenBank/DDBJ whole genome shotgun (WGS) entry which is preliminary data.</text>
</comment>
<keyword evidence="3 9" id="KW-0808">Transferase</keyword>
<accession>A0A5C8Z975</accession>
<dbReference type="NCBIfam" id="TIGR00057">
    <property type="entry name" value="L-threonylcarbamoyladenylate synthase"/>
    <property type="match status" value="1"/>
</dbReference>
<dbReference type="GO" id="GO:0003725">
    <property type="term" value="F:double-stranded RNA binding"/>
    <property type="evidence" value="ECO:0007669"/>
    <property type="project" value="InterPro"/>
</dbReference>
<dbReference type="PROSITE" id="PS51163">
    <property type="entry name" value="YRDC"/>
    <property type="match status" value="1"/>
</dbReference>
<dbReference type="GO" id="GO:0005524">
    <property type="term" value="F:ATP binding"/>
    <property type="evidence" value="ECO:0007669"/>
    <property type="project" value="UniProtKB-UniRule"/>
</dbReference>
<dbReference type="PANTHER" id="PTHR17490:SF18">
    <property type="entry name" value="THREONYLCARBAMOYL-AMP SYNTHASE"/>
    <property type="match status" value="1"/>
</dbReference>
<organism evidence="11 12">
    <name type="scientific">Reinekea thalattae</name>
    <dbReference type="NCBI Taxonomy" id="2593301"/>
    <lineage>
        <taxon>Bacteria</taxon>
        <taxon>Pseudomonadati</taxon>
        <taxon>Pseudomonadota</taxon>
        <taxon>Gammaproteobacteria</taxon>
        <taxon>Oceanospirillales</taxon>
        <taxon>Saccharospirillaceae</taxon>
        <taxon>Reinekea</taxon>
    </lineage>
</organism>
<dbReference type="Gene3D" id="3.90.870.10">
    <property type="entry name" value="DHBP synthase"/>
    <property type="match status" value="1"/>
</dbReference>
<dbReference type="GO" id="GO:0006450">
    <property type="term" value="P:regulation of translational fidelity"/>
    <property type="evidence" value="ECO:0007669"/>
    <property type="project" value="TreeGrafter"/>
</dbReference>
<dbReference type="GO" id="GO:0002949">
    <property type="term" value="P:tRNA threonylcarbamoyladenosine modification"/>
    <property type="evidence" value="ECO:0007669"/>
    <property type="project" value="UniProtKB-UniRule"/>
</dbReference>